<name>A0A7M7Q5J1_NASVI</name>
<dbReference type="InterPro" id="IPR036770">
    <property type="entry name" value="Ankyrin_rpt-contain_sf"/>
</dbReference>
<evidence type="ECO:0008006" key="6">
    <source>
        <dbReference type="Google" id="ProtNLM"/>
    </source>
</evidence>
<accession>A0A7M7Q5J1</accession>
<evidence type="ECO:0000256" key="2">
    <source>
        <dbReference type="ARBA" id="ARBA00023043"/>
    </source>
</evidence>
<dbReference type="PANTHER" id="PTHR24198:SF165">
    <property type="entry name" value="ANKYRIN REPEAT-CONTAINING PROTEIN-RELATED"/>
    <property type="match status" value="1"/>
</dbReference>
<dbReference type="InParanoid" id="A0A7M7Q5J1"/>
<proteinExistence type="predicted"/>
<dbReference type="KEGG" id="nvi:103317415"/>
<dbReference type="SUPFAM" id="SSF48403">
    <property type="entry name" value="Ankyrin repeat"/>
    <property type="match status" value="2"/>
</dbReference>
<evidence type="ECO:0000313" key="5">
    <source>
        <dbReference type="Proteomes" id="UP000002358"/>
    </source>
</evidence>
<feature type="repeat" description="ANK" evidence="3">
    <location>
        <begin position="387"/>
        <end position="419"/>
    </location>
</feature>
<dbReference type="PANTHER" id="PTHR24198">
    <property type="entry name" value="ANKYRIN REPEAT AND PROTEIN KINASE DOMAIN-CONTAINING PROTEIN"/>
    <property type="match status" value="1"/>
</dbReference>
<dbReference type="InterPro" id="IPR002110">
    <property type="entry name" value="Ankyrin_rpt"/>
</dbReference>
<keyword evidence="1" id="KW-0677">Repeat</keyword>
<dbReference type="EnsemblMetazoa" id="XM_031926343">
    <property type="protein sequence ID" value="XP_031782203"/>
    <property type="gene ID" value="LOC103317415"/>
</dbReference>
<protein>
    <recommendedName>
        <fullName evidence="6">Ankyrin repeat protein</fullName>
    </recommendedName>
</protein>
<dbReference type="RefSeq" id="XP_031782203.1">
    <property type="nucleotide sequence ID" value="XM_031926343.1"/>
</dbReference>
<dbReference type="AlphaFoldDB" id="A0A7M7Q5J1"/>
<dbReference type="Pfam" id="PF12796">
    <property type="entry name" value="Ank_2"/>
    <property type="match status" value="3"/>
</dbReference>
<evidence type="ECO:0000313" key="4">
    <source>
        <dbReference type="EnsemblMetazoa" id="XP_031782203"/>
    </source>
</evidence>
<evidence type="ECO:0000256" key="3">
    <source>
        <dbReference type="PROSITE-ProRule" id="PRU00023"/>
    </source>
</evidence>
<feature type="repeat" description="ANK" evidence="3">
    <location>
        <begin position="210"/>
        <end position="242"/>
    </location>
</feature>
<evidence type="ECO:0000256" key="1">
    <source>
        <dbReference type="ARBA" id="ARBA00022737"/>
    </source>
</evidence>
<dbReference type="PROSITE" id="PS50297">
    <property type="entry name" value="ANK_REP_REGION"/>
    <property type="match status" value="4"/>
</dbReference>
<dbReference type="OrthoDB" id="2384350at2759"/>
<keyword evidence="5" id="KW-1185">Reference proteome</keyword>
<reference evidence="4" key="1">
    <citation type="submission" date="2021-01" db="UniProtKB">
        <authorList>
            <consortium name="EnsemblMetazoa"/>
        </authorList>
    </citation>
    <scope>IDENTIFICATION</scope>
</reference>
<dbReference type="SMR" id="A0A7M7Q5J1"/>
<feature type="repeat" description="ANK" evidence="3">
    <location>
        <begin position="91"/>
        <end position="123"/>
    </location>
</feature>
<sequence length="646" mass="73520">MAAESGNYYFDDMYRCSKKQVQILRLKQAIQCQNLPLVKVLLKKIGRVTIRDFRDDYISVTFLHHAAKSGNCAINRRLVLAGCRINEADENGETALVWAIRYQNFKLAEQLIKYGADVNVKNNDGLTALMFAVTNAYPYDDNVVVLRHFLHDTVERRYCIESRNFALKARDNEVLQNRRRKNETSHSAMRISLAKMLLFAGADVNHKDNNGCSPIQCAIYTSDLKLLKFLISAGAVIESQNSLGVTALHDAVLNCNKATVQLLLSHGGPSLSTCLNIKTLEGNTPLHWAALFNKNYSHADIINLLLEYPVDLNSPNVRSQTPFHFIAMNAGISLAMDFIMRHADLQLEDHIGMNALHYAMHNEDKRVFNRILEMESGIPLEHKCDERGRTVLHFASQFCSTEYIRYFVDRGADVNAKDIVSGATPLYLCINHPLPRQGLDPMENRKESISLLLEYGTDVNIRIRDDHGDETTIIQKAIELRNIEIICSILEFVAITEAKKNKPVLDDYNRAVLNDSPDIKGYYEKCRVELEGMKNRWVDETSRTYFHMLTESVEVLARFVRNKAAAKELRNSDYPFAYPIYRLQLRAKIEAALSKQKSFETACDILMKTWPFSETDYFVCEATCEHLSDTDIKFLIDSGSCNKSVN</sequence>
<keyword evidence="2 3" id="KW-0040">ANK repeat</keyword>
<dbReference type="PROSITE" id="PS50088">
    <property type="entry name" value="ANK_REPEAT"/>
    <property type="match status" value="4"/>
</dbReference>
<dbReference type="Gene3D" id="1.25.40.20">
    <property type="entry name" value="Ankyrin repeat-containing domain"/>
    <property type="match status" value="4"/>
</dbReference>
<feature type="repeat" description="ANK" evidence="3">
    <location>
        <begin position="281"/>
        <end position="317"/>
    </location>
</feature>
<organism evidence="4 5">
    <name type="scientific">Nasonia vitripennis</name>
    <name type="common">Parasitic wasp</name>
    <dbReference type="NCBI Taxonomy" id="7425"/>
    <lineage>
        <taxon>Eukaryota</taxon>
        <taxon>Metazoa</taxon>
        <taxon>Ecdysozoa</taxon>
        <taxon>Arthropoda</taxon>
        <taxon>Hexapoda</taxon>
        <taxon>Insecta</taxon>
        <taxon>Pterygota</taxon>
        <taxon>Neoptera</taxon>
        <taxon>Endopterygota</taxon>
        <taxon>Hymenoptera</taxon>
        <taxon>Apocrita</taxon>
        <taxon>Proctotrupomorpha</taxon>
        <taxon>Chalcidoidea</taxon>
        <taxon>Pteromalidae</taxon>
        <taxon>Pteromalinae</taxon>
        <taxon>Nasonia</taxon>
    </lineage>
</organism>
<dbReference type="SMART" id="SM00248">
    <property type="entry name" value="ANK"/>
    <property type="match status" value="12"/>
</dbReference>
<dbReference type="Pfam" id="PF00023">
    <property type="entry name" value="Ank"/>
    <property type="match status" value="1"/>
</dbReference>
<dbReference type="Proteomes" id="UP000002358">
    <property type="component" value="Chromosome 3"/>
</dbReference>
<dbReference type="GeneID" id="103317415"/>